<gene>
    <name evidence="1" type="ORF">S03H2_07644</name>
</gene>
<name>X1EXJ2_9ZZZZ</name>
<sequence>QSKYNFEEADILTILYAKRCTLYANSLIS</sequence>
<accession>X1EXJ2</accession>
<feature type="non-terminal residue" evidence="1">
    <location>
        <position position="1"/>
    </location>
</feature>
<proteinExistence type="predicted"/>
<dbReference type="EMBL" id="BARU01003566">
    <property type="protein sequence ID" value="GAH24995.1"/>
    <property type="molecule type" value="Genomic_DNA"/>
</dbReference>
<organism evidence="1">
    <name type="scientific">marine sediment metagenome</name>
    <dbReference type="NCBI Taxonomy" id="412755"/>
    <lineage>
        <taxon>unclassified sequences</taxon>
        <taxon>metagenomes</taxon>
        <taxon>ecological metagenomes</taxon>
    </lineage>
</organism>
<reference evidence="1" key="1">
    <citation type="journal article" date="2014" name="Front. Microbiol.">
        <title>High frequency of phylogenetically diverse reductive dehalogenase-homologous genes in deep subseafloor sedimentary metagenomes.</title>
        <authorList>
            <person name="Kawai M."/>
            <person name="Futagami T."/>
            <person name="Toyoda A."/>
            <person name="Takaki Y."/>
            <person name="Nishi S."/>
            <person name="Hori S."/>
            <person name="Arai W."/>
            <person name="Tsubouchi T."/>
            <person name="Morono Y."/>
            <person name="Uchiyama I."/>
            <person name="Ito T."/>
            <person name="Fujiyama A."/>
            <person name="Inagaki F."/>
            <person name="Takami H."/>
        </authorList>
    </citation>
    <scope>NUCLEOTIDE SEQUENCE</scope>
    <source>
        <strain evidence="1">Expedition CK06-06</strain>
    </source>
</reference>
<evidence type="ECO:0000313" key="1">
    <source>
        <dbReference type="EMBL" id="GAH24995.1"/>
    </source>
</evidence>
<comment type="caution">
    <text evidence="1">The sequence shown here is derived from an EMBL/GenBank/DDBJ whole genome shotgun (WGS) entry which is preliminary data.</text>
</comment>
<dbReference type="AlphaFoldDB" id="X1EXJ2"/>
<protein>
    <submittedName>
        <fullName evidence="1">Uncharacterized protein</fullName>
    </submittedName>
</protein>